<proteinExistence type="predicted"/>
<dbReference type="AlphaFoldDB" id="A0A644ZGZ7"/>
<dbReference type="InterPro" id="IPR040704">
    <property type="entry name" value="HEPN_AbiU2"/>
</dbReference>
<dbReference type="Pfam" id="PF18734">
    <property type="entry name" value="HEPN_AbiU2"/>
    <property type="match status" value="1"/>
</dbReference>
<evidence type="ECO:0000313" key="2">
    <source>
        <dbReference type="EMBL" id="MPM40165.1"/>
    </source>
</evidence>
<name>A0A644ZGZ7_9ZZZZ</name>
<sequence length="221" mass="26038">MEIKEYTAGEVLFEIQEQVLTLNFQWNSYNQIFIHPYQMISDSISDSLHPNSTYNIAPVFFRYLKKLLQESILLTTVRLFDPAYSFPNGMKTCNLGIKYLLQQAELDFEKKEITKFLLEVDSFYTEHESTIFKYRDKLLAHNDLLTIKEKEYQETFEPIFISANIQKIIDFINTLTNDLGRLLLSKRVLPKNSYDIYAHPYLINFNEFNSDADKLISALQK</sequence>
<feature type="domain" description="HEPN AbiU2-like" evidence="1">
    <location>
        <begin position="26"/>
        <end position="199"/>
    </location>
</feature>
<accession>A0A644ZGZ7</accession>
<protein>
    <recommendedName>
        <fullName evidence="1">HEPN AbiU2-like domain-containing protein</fullName>
    </recommendedName>
</protein>
<organism evidence="2">
    <name type="scientific">bioreactor metagenome</name>
    <dbReference type="NCBI Taxonomy" id="1076179"/>
    <lineage>
        <taxon>unclassified sequences</taxon>
        <taxon>metagenomes</taxon>
        <taxon>ecological metagenomes</taxon>
    </lineage>
</organism>
<reference evidence="2" key="1">
    <citation type="submission" date="2019-08" db="EMBL/GenBank/DDBJ databases">
        <authorList>
            <person name="Kucharzyk K."/>
            <person name="Murdoch R.W."/>
            <person name="Higgins S."/>
            <person name="Loffler F."/>
        </authorList>
    </citation>
    <scope>NUCLEOTIDE SEQUENCE</scope>
</reference>
<gene>
    <name evidence="2" type="ORF">SDC9_86805</name>
</gene>
<dbReference type="EMBL" id="VSSQ01008899">
    <property type="protein sequence ID" value="MPM40165.1"/>
    <property type="molecule type" value="Genomic_DNA"/>
</dbReference>
<comment type="caution">
    <text evidence="2">The sequence shown here is derived from an EMBL/GenBank/DDBJ whole genome shotgun (WGS) entry which is preliminary data.</text>
</comment>
<evidence type="ECO:0000259" key="1">
    <source>
        <dbReference type="Pfam" id="PF18734"/>
    </source>
</evidence>